<evidence type="ECO:0000256" key="1">
    <source>
        <dbReference type="ARBA" id="ARBA00010394"/>
    </source>
</evidence>
<sequence length="137" mass="15080">MVEGKNSNDLESQLQAIQAMRIDCSPIQLESAWALASIASRASEQTKAVVDGGAIPAFISLLASPQAHSSEQATWDLGNIAERKEEGERDRNINDERESLIGCLLHVPHWGSSLQPGHVPDQEWNHDLLVHRSTLNH</sequence>
<keyword evidence="3" id="KW-0653">Protein transport</keyword>
<evidence type="ECO:0000256" key="2">
    <source>
        <dbReference type="ARBA" id="ARBA00022448"/>
    </source>
</evidence>
<evidence type="ECO:0000313" key="5">
    <source>
        <dbReference type="EMBL" id="ELK36593.1"/>
    </source>
</evidence>
<keyword evidence="2" id="KW-0813">Transport</keyword>
<protein>
    <submittedName>
        <fullName evidence="5">Importin subunit alpha-2</fullName>
    </submittedName>
</protein>
<feature type="region of interest" description="Disordered" evidence="4">
    <location>
        <begin position="73"/>
        <end position="92"/>
    </location>
</feature>
<dbReference type="Proteomes" id="UP000010556">
    <property type="component" value="Unassembled WGS sequence"/>
</dbReference>
<feature type="compositionally biased region" description="Basic and acidic residues" evidence="4">
    <location>
        <begin position="81"/>
        <end position="92"/>
    </location>
</feature>
<keyword evidence="6" id="KW-1185">Reference proteome</keyword>
<dbReference type="InterPro" id="IPR016024">
    <property type="entry name" value="ARM-type_fold"/>
</dbReference>
<dbReference type="AlphaFoldDB" id="L5MFU4"/>
<name>L5MFU4_MYODS</name>
<dbReference type="SUPFAM" id="SSF48371">
    <property type="entry name" value="ARM repeat"/>
    <property type="match status" value="1"/>
</dbReference>
<accession>L5MFU4</accession>
<dbReference type="Pfam" id="PF00514">
    <property type="entry name" value="Arm"/>
    <property type="match status" value="1"/>
</dbReference>
<comment type="similarity">
    <text evidence="1">Belongs to the importin alpha family.</text>
</comment>
<dbReference type="Gene3D" id="1.25.10.10">
    <property type="entry name" value="Leucine-rich Repeat Variant"/>
    <property type="match status" value="1"/>
</dbReference>
<dbReference type="InterPro" id="IPR000225">
    <property type="entry name" value="Armadillo"/>
</dbReference>
<dbReference type="GO" id="GO:0015031">
    <property type="term" value="P:protein transport"/>
    <property type="evidence" value="ECO:0007669"/>
    <property type="project" value="UniProtKB-KW"/>
</dbReference>
<gene>
    <name evidence="5" type="ORF">MDA_GLEAN10002917</name>
</gene>
<evidence type="ECO:0000256" key="3">
    <source>
        <dbReference type="ARBA" id="ARBA00022927"/>
    </source>
</evidence>
<reference evidence="6" key="1">
    <citation type="journal article" date="2013" name="Science">
        <title>Comparative analysis of bat genomes provides insight into the evolution of flight and immunity.</title>
        <authorList>
            <person name="Zhang G."/>
            <person name="Cowled C."/>
            <person name="Shi Z."/>
            <person name="Huang Z."/>
            <person name="Bishop-Lilly K.A."/>
            <person name="Fang X."/>
            <person name="Wynne J.W."/>
            <person name="Xiong Z."/>
            <person name="Baker M.L."/>
            <person name="Zhao W."/>
            <person name="Tachedjian M."/>
            <person name="Zhu Y."/>
            <person name="Zhou P."/>
            <person name="Jiang X."/>
            <person name="Ng J."/>
            <person name="Yang L."/>
            <person name="Wu L."/>
            <person name="Xiao J."/>
            <person name="Feng Y."/>
            <person name="Chen Y."/>
            <person name="Sun X."/>
            <person name="Zhang Y."/>
            <person name="Marsh G.A."/>
            <person name="Crameri G."/>
            <person name="Broder C.C."/>
            <person name="Frey K.G."/>
            <person name="Wang L.F."/>
            <person name="Wang J."/>
        </authorList>
    </citation>
    <scope>NUCLEOTIDE SEQUENCE [LARGE SCALE GENOMIC DNA]</scope>
</reference>
<organism evidence="5 6">
    <name type="scientific">Myotis davidii</name>
    <name type="common">David's myotis</name>
    <dbReference type="NCBI Taxonomy" id="225400"/>
    <lineage>
        <taxon>Eukaryota</taxon>
        <taxon>Metazoa</taxon>
        <taxon>Chordata</taxon>
        <taxon>Craniata</taxon>
        <taxon>Vertebrata</taxon>
        <taxon>Euteleostomi</taxon>
        <taxon>Mammalia</taxon>
        <taxon>Eutheria</taxon>
        <taxon>Laurasiatheria</taxon>
        <taxon>Chiroptera</taxon>
        <taxon>Yangochiroptera</taxon>
        <taxon>Vespertilionidae</taxon>
        <taxon>Myotis</taxon>
    </lineage>
</organism>
<dbReference type="PANTHER" id="PTHR23316">
    <property type="entry name" value="IMPORTIN ALPHA"/>
    <property type="match status" value="1"/>
</dbReference>
<proteinExistence type="inferred from homology"/>
<evidence type="ECO:0000313" key="6">
    <source>
        <dbReference type="Proteomes" id="UP000010556"/>
    </source>
</evidence>
<dbReference type="EMBL" id="KB101400">
    <property type="protein sequence ID" value="ELK36593.1"/>
    <property type="molecule type" value="Genomic_DNA"/>
</dbReference>
<dbReference type="SMART" id="SM00185">
    <property type="entry name" value="ARM"/>
    <property type="match status" value="1"/>
</dbReference>
<evidence type="ECO:0000256" key="4">
    <source>
        <dbReference type="SAM" id="MobiDB-lite"/>
    </source>
</evidence>
<dbReference type="InterPro" id="IPR011989">
    <property type="entry name" value="ARM-like"/>
</dbReference>